<evidence type="ECO:0000256" key="1">
    <source>
        <dbReference type="RuleBase" id="RU003968"/>
    </source>
</evidence>
<evidence type="ECO:0000256" key="2">
    <source>
        <dbReference type="SAM" id="SignalP"/>
    </source>
</evidence>
<dbReference type="AlphaFoldDB" id="A0A8J2PCR7"/>
<dbReference type="PANTHER" id="PTHR11552:SF227">
    <property type="entry name" value="GLUCOSE DEHYDROGENASE [FAD, QUINONE]-LIKE PROTEIN"/>
    <property type="match status" value="1"/>
</dbReference>
<feature type="chain" id="PRO_5035263678" description="Glucose-methanol-choline oxidoreductase N-terminal domain-containing protein" evidence="2">
    <location>
        <begin position="20"/>
        <end position="610"/>
    </location>
</feature>
<dbReference type="PANTHER" id="PTHR11552">
    <property type="entry name" value="GLUCOSE-METHANOL-CHOLINE GMC OXIDOREDUCTASE"/>
    <property type="match status" value="1"/>
</dbReference>
<dbReference type="InterPro" id="IPR012132">
    <property type="entry name" value="GMC_OxRdtase"/>
</dbReference>
<comment type="similarity">
    <text evidence="1">Belongs to the GMC oxidoreductase family.</text>
</comment>
<feature type="signal peptide" evidence="2">
    <location>
        <begin position="1"/>
        <end position="19"/>
    </location>
</feature>
<gene>
    <name evidence="4" type="ORF">AFUS01_LOCUS27226</name>
</gene>
<accession>A0A8J2PCR7</accession>
<protein>
    <recommendedName>
        <fullName evidence="3">Glucose-methanol-choline oxidoreductase N-terminal domain-containing protein</fullName>
    </recommendedName>
</protein>
<dbReference type="PIRSF" id="PIRSF000137">
    <property type="entry name" value="Alcohol_oxidase"/>
    <property type="match status" value="1"/>
</dbReference>
<dbReference type="PROSITE" id="PS00623">
    <property type="entry name" value="GMC_OXRED_1"/>
    <property type="match status" value="1"/>
</dbReference>
<keyword evidence="2" id="KW-0732">Signal</keyword>
<name>A0A8J2PCR7_9HEXA</name>
<dbReference type="Pfam" id="PF00732">
    <property type="entry name" value="GMC_oxred_N"/>
    <property type="match status" value="1"/>
</dbReference>
<keyword evidence="5" id="KW-1185">Reference proteome</keyword>
<organism evidence="4 5">
    <name type="scientific">Allacma fusca</name>
    <dbReference type="NCBI Taxonomy" id="39272"/>
    <lineage>
        <taxon>Eukaryota</taxon>
        <taxon>Metazoa</taxon>
        <taxon>Ecdysozoa</taxon>
        <taxon>Arthropoda</taxon>
        <taxon>Hexapoda</taxon>
        <taxon>Collembola</taxon>
        <taxon>Symphypleona</taxon>
        <taxon>Sminthuridae</taxon>
        <taxon>Allacma</taxon>
    </lineage>
</organism>
<comment type="caution">
    <text evidence="4">The sequence shown here is derived from an EMBL/GenBank/DDBJ whole genome shotgun (WGS) entry which is preliminary data.</text>
</comment>
<dbReference type="GO" id="GO:0016614">
    <property type="term" value="F:oxidoreductase activity, acting on CH-OH group of donors"/>
    <property type="evidence" value="ECO:0007669"/>
    <property type="project" value="InterPro"/>
</dbReference>
<dbReference type="Pfam" id="PF05199">
    <property type="entry name" value="GMC_oxred_C"/>
    <property type="match status" value="1"/>
</dbReference>
<proteinExistence type="inferred from homology"/>
<feature type="domain" description="Glucose-methanol-choline oxidoreductase N-terminal" evidence="3">
    <location>
        <begin position="123"/>
        <end position="146"/>
    </location>
</feature>
<evidence type="ECO:0000259" key="3">
    <source>
        <dbReference type="PROSITE" id="PS00623"/>
    </source>
</evidence>
<keyword evidence="1" id="KW-0285">Flavoprotein</keyword>
<dbReference type="OrthoDB" id="269227at2759"/>
<evidence type="ECO:0000313" key="5">
    <source>
        <dbReference type="Proteomes" id="UP000708208"/>
    </source>
</evidence>
<sequence>MGLLAIFALWLLPIPLAFLGYHYYEMYDPEGRPITIAEIDLAYDFIVIGAGSAGAVIASRLSEIPSWRVLLLEAGGDEPEAISNAPALAAYLQLTTVDWQFRTEPMPTACLGLQQGRSNWPRGKVLGGSSVLNYMLYVRGNKHDYDHWESLGNPGWNSEETLYYFKKSEDNRNPYLAQTDWHSSGGMLTVQEAPWRTPLATAFVQGGMELGYDNRDINGEFQTGFMIAQGTIRRGSRCSTSRAFLRPVRLRPNLNIAIHAHVTKIHVDPVSRRAWGVTVYHRGRPRLVRANKEIIVSAGGVMSPVLLMHSGIGPSQHLTDVGIPVIQDLPVGDNLQDHIGFGGLVFTVDQPVSLVEPRYQNLEAVYRFYAEGSGPMTVLGGVETLAFVHTKYSNTSIDWPDIQFHFIPASVASDGGTVLKKALGVSDYMWTTVFKEISYRETYSALPVLLRPVSRGFIRLRSSHPFLYPYIYPNYLYDPIDVARIVEGVKFALAHSQTAAMQRFGAKLHDIPFPQCLQFGMWTDAYWECCVRHYTSTIYHPVGTCKMGPPTDPGAVVNHRLQVYGVHNLRVADASIMPTLVSGNTNAPCVMIGEKAADLIKEDHGVLTRA</sequence>
<dbReference type="InterPro" id="IPR000172">
    <property type="entry name" value="GMC_OxRdtase_N"/>
</dbReference>
<dbReference type="EMBL" id="CAJVCH010374417">
    <property type="protein sequence ID" value="CAG7816613.1"/>
    <property type="molecule type" value="Genomic_DNA"/>
</dbReference>
<reference evidence="4" key="1">
    <citation type="submission" date="2021-06" db="EMBL/GenBank/DDBJ databases">
        <authorList>
            <person name="Hodson N. C."/>
            <person name="Mongue J. A."/>
            <person name="Jaron S. K."/>
        </authorList>
    </citation>
    <scope>NUCLEOTIDE SEQUENCE</scope>
</reference>
<dbReference type="Proteomes" id="UP000708208">
    <property type="component" value="Unassembled WGS sequence"/>
</dbReference>
<keyword evidence="1" id="KW-0274">FAD</keyword>
<dbReference type="InterPro" id="IPR007867">
    <property type="entry name" value="GMC_OxRtase_C"/>
</dbReference>
<dbReference type="GO" id="GO:0050660">
    <property type="term" value="F:flavin adenine dinucleotide binding"/>
    <property type="evidence" value="ECO:0007669"/>
    <property type="project" value="InterPro"/>
</dbReference>
<evidence type="ECO:0000313" key="4">
    <source>
        <dbReference type="EMBL" id="CAG7816613.1"/>
    </source>
</evidence>